<feature type="signal peptide" evidence="2">
    <location>
        <begin position="1"/>
        <end position="29"/>
    </location>
</feature>
<name>A0A1C4USG9_MICEC</name>
<dbReference type="OrthoDB" id="3375999at2"/>
<organism evidence="3 4">
    <name type="scientific">Micromonospora echinospora</name>
    <name type="common">Micromonospora purpurea</name>
    <dbReference type="NCBI Taxonomy" id="1877"/>
    <lineage>
        <taxon>Bacteria</taxon>
        <taxon>Bacillati</taxon>
        <taxon>Actinomycetota</taxon>
        <taxon>Actinomycetes</taxon>
        <taxon>Micromonosporales</taxon>
        <taxon>Micromonosporaceae</taxon>
        <taxon>Micromonospora</taxon>
    </lineage>
</organism>
<evidence type="ECO:0000256" key="1">
    <source>
        <dbReference type="SAM" id="MobiDB-lite"/>
    </source>
</evidence>
<dbReference type="RefSeq" id="WP_088980253.1">
    <property type="nucleotide sequence ID" value="NZ_LT607413.1"/>
</dbReference>
<evidence type="ECO:0000256" key="2">
    <source>
        <dbReference type="SAM" id="SignalP"/>
    </source>
</evidence>
<accession>A0A1C4USG9</accession>
<reference evidence="4" key="1">
    <citation type="submission" date="2016-06" db="EMBL/GenBank/DDBJ databases">
        <authorList>
            <person name="Varghese N."/>
            <person name="Submissions Spin"/>
        </authorList>
    </citation>
    <scope>NUCLEOTIDE SEQUENCE [LARGE SCALE GENOMIC DNA]</scope>
    <source>
        <strain evidence="4">DSM 43816</strain>
    </source>
</reference>
<dbReference type="EMBL" id="LT607413">
    <property type="protein sequence ID" value="SCE74591.1"/>
    <property type="molecule type" value="Genomic_DNA"/>
</dbReference>
<sequence length="165" mass="16875">MAKLFSRKAVAVTVAVLGLTLAGGGIAVAQPTESNGAQPVAQQGQQPPLTPESARKAREALKQDAGTLATTVSFAVVGSNGVLARGLDVVSVTRYGTGQYEVIFNRVVSRGAYVATIGDSANCCIPFGGEVSVAPRLGTPNGVFVQTRNSIGTVADRPFHLHVAG</sequence>
<dbReference type="AlphaFoldDB" id="A0A1C4USG9"/>
<dbReference type="Proteomes" id="UP000198253">
    <property type="component" value="Chromosome I"/>
</dbReference>
<keyword evidence="2" id="KW-0732">Signal</keyword>
<feature type="region of interest" description="Disordered" evidence="1">
    <location>
        <begin position="33"/>
        <end position="53"/>
    </location>
</feature>
<evidence type="ECO:0000313" key="4">
    <source>
        <dbReference type="Proteomes" id="UP000198253"/>
    </source>
</evidence>
<feature type="chain" id="PRO_5008705206" evidence="2">
    <location>
        <begin position="30"/>
        <end position="165"/>
    </location>
</feature>
<feature type="compositionally biased region" description="Low complexity" evidence="1">
    <location>
        <begin position="36"/>
        <end position="47"/>
    </location>
</feature>
<proteinExistence type="predicted"/>
<keyword evidence="4" id="KW-1185">Reference proteome</keyword>
<gene>
    <name evidence="3" type="ORF">GA0070618_0604</name>
</gene>
<protein>
    <submittedName>
        <fullName evidence="3">Uncharacterized protein</fullName>
    </submittedName>
</protein>
<dbReference type="InParanoid" id="A0A1C4USG9"/>
<evidence type="ECO:0000313" key="3">
    <source>
        <dbReference type="EMBL" id="SCE74591.1"/>
    </source>
</evidence>